<dbReference type="PANTHER" id="PTHR47396:SF1">
    <property type="entry name" value="ATP-DEPENDENT HELICASE IRC3-RELATED"/>
    <property type="match status" value="1"/>
</dbReference>
<sequence>MTSKHKSLTKKGYALSKKKLSSDELDELKAELTVTPIINPDYGAEAQSYEVYQEDKKYIYLPKCFAIEKYGEPKKVLIKEKKIKIKFKGKLRKKQMLIAKKCLSDIKEKGGGIISLHTGAGKTVIALYLACQLGLKTLVIVHKTFLQNQWYDRIKQFTNAKIGMIRQKKKDVEGKDIVIGMLQSISMIDYDPKIFVGIGFLVFDECHHIPSRVFSRALLKVGCRHTIGLSATPTRSDGMIKIAHWYLGDIIYKLTRSGSKNVIVKLFNYESNNKLFCEKKRWIKGKIIPDVIKMVTNLHKINCRNKFIINIISAIRRYPYRKVLVLSGRLEHIDKLKNMIDEIIKKEEADGIIEPGEYTTSKYIGGMKEYELNYAAEADIIFGSYSMAEEGLDIDQLNTLIFATPKKNIIQSIGRIMRKPLENIDIKPLIIDIADQYSVFKNWTKMRKKYYNKKKYSIDTYQAWNNDCINIKDFLIAKKIVKKNDKNIDVIKEYICYKYGPDHYELVKDLDDRDDSEYIYDSDLYNIFNIHNDNNDNLDIAEIIQEEKEKPKKILHKKNKKPKKILHKKNKKPKKILHKKIRKIKKMKKFARKNKIKIIE</sequence>
<keyword evidence="1" id="KW-0547">Nucleotide-binding</keyword>
<dbReference type="InterPro" id="IPR014001">
    <property type="entry name" value="Helicase_ATP-bd"/>
</dbReference>
<feature type="domain" description="Helicase ATP-binding" evidence="5">
    <location>
        <begin position="103"/>
        <end position="251"/>
    </location>
</feature>
<keyword evidence="2" id="KW-0378">Hydrolase</keyword>
<gene>
    <name evidence="6" type="ORF">LCMiAC01_04520</name>
</gene>
<protein>
    <submittedName>
        <fullName evidence="6">A18-like helicase</fullName>
    </submittedName>
</protein>
<dbReference type="PROSITE" id="PS51192">
    <property type="entry name" value="HELICASE_ATP_BIND_1"/>
    <property type="match status" value="1"/>
</dbReference>
<dbReference type="CDD" id="cd18785">
    <property type="entry name" value="SF2_C"/>
    <property type="match status" value="1"/>
</dbReference>
<evidence type="ECO:0000256" key="1">
    <source>
        <dbReference type="ARBA" id="ARBA00022741"/>
    </source>
</evidence>
<keyword evidence="4" id="KW-0067">ATP-binding</keyword>
<dbReference type="GO" id="GO:0003677">
    <property type="term" value="F:DNA binding"/>
    <property type="evidence" value="ECO:0007669"/>
    <property type="project" value="InterPro"/>
</dbReference>
<organism evidence="6">
    <name type="scientific">Mimivirus LCMiAC01</name>
    <dbReference type="NCBI Taxonomy" id="2506608"/>
    <lineage>
        <taxon>Viruses</taxon>
        <taxon>Varidnaviria</taxon>
        <taxon>Bamfordvirae</taxon>
        <taxon>Nucleocytoviricota</taxon>
        <taxon>Megaviricetes</taxon>
        <taxon>Imitervirales</taxon>
        <taxon>Mimiviridae</taxon>
        <taxon>Klosneuvirinae</taxon>
    </lineage>
</organism>
<dbReference type="SMART" id="SM00487">
    <property type="entry name" value="DEXDc"/>
    <property type="match status" value="1"/>
</dbReference>
<evidence type="ECO:0000259" key="5">
    <source>
        <dbReference type="PROSITE" id="PS51192"/>
    </source>
</evidence>
<evidence type="ECO:0000313" key="6">
    <source>
        <dbReference type="EMBL" id="QBK88770.1"/>
    </source>
</evidence>
<accession>A0A481Z0I4</accession>
<dbReference type="InterPro" id="IPR027417">
    <property type="entry name" value="P-loop_NTPase"/>
</dbReference>
<evidence type="ECO:0000256" key="4">
    <source>
        <dbReference type="ARBA" id="ARBA00022840"/>
    </source>
</evidence>
<dbReference type="InterPro" id="IPR006935">
    <property type="entry name" value="Helicase/UvrB_N"/>
</dbReference>
<dbReference type="Pfam" id="PF04851">
    <property type="entry name" value="ResIII"/>
    <property type="match status" value="1"/>
</dbReference>
<dbReference type="GO" id="GO:0016787">
    <property type="term" value="F:hydrolase activity"/>
    <property type="evidence" value="ECO:0007669"/>
    <property type="project" value="UniProtKB-KW"/>
</dbReference>
<dbReference type="GO" id="GO:0005524">
    <property type="term" value="F:ATP binding"/>
    <property type="evidence" value="ECO:0007669"/>
    <property type="project" value="UniProtKB-KW"/>
</dbReference>
<proteinExistence type="predicted"/>
<keyword evidence="3 6" id="KW-0347">Helicase</keyword>
<dbReference type="EMBL" id="MK500398">
    <property type="protein sequence ID" value="QBK88770.1"/>
    <property type="molecule type" value="Genomic_DNA"/>
</dbReference>
<evidence type="ECO:0000256" key="3">
    <source>
        <dbReference type="ARBA" id="ARBA00022806"/>
    </source>
</evidence>
<reference evidence="6" key="1">
    <citation type="journal article" date="2019" name="MBio">
        <title>Virus Genomes from Deep Sea Sediments Expand the Ocean Megavirome and Support Independent Origins of Viral Gigantism.</title>
        <authorList>
            <person name="Backstrom D."/>
            <person name="Yutin N."/>
            <person name="Jorgensen S.L."/>
            <person name="Dharamshi J."/>
            <person name="Homa F."/>
            <person name="Zaremba-Niedwiedzka K."/>
            <person name="Spang A."/>
            <person name="Wolf Y.I."/>
            <person name="Koonin E.V."/>
            <person name="Ettema T.J."/>
        </authorList>
    </citation>
    <scope>NUCLEOTIDE SEQUENCE</scope>
</reference>
<evidence type="ECO:0000256" key="2">
    <source>
        <dbReference type="ARBA" id="ARBA00022801"/>
    </source>
</evidence>
<dbReference type="Gene3D" id="3.40.50.300">
    <property type="entry name" value="P-loop containing nucleotide triphosphate hydrolases"/>
    <property type="match status" value="2"/>
</dbReference>
<dbReference type="CDD" id="cd17926">
    <property type="entry name" value="DEXHc_RE"/>
    <property type="match status" value="1"/>
</dbReference>
<dbReference type="GO" id="GO:0004386">
    <property type="term" value="F:helicase activity"/>
    <property type="evidence" value="ECO:0007669"/>
    <property type="project" value="UniProtKB-KW"/>
</dbReference>
<dbReference type="PANTHER" id="PTHR47396">
    <property type="entry name" value="TYPE I RESTRICTION ENZYME ECOKI R PROTEIN"/>
    <property type="match status" value="1"/>
</dbReference>
<dbReference type="InterPro" id="IPR050742">
    <property type="entry name" value="Helicase_Restrict-Modif_Enz"/>
</dbReference>
<dbReference type="SUPFAM" id="SSF52540">
    <property type="entry name" value="P-loop containing nucleoside triphosphate hydrolases"/>
    <property type="match status" value="2"/>
</dbReference>
<name>A0A481Z0I4_9VIRU</name>